<dbReference type="AlphaFoldDB" id="A0A8J5NIS0"/>
<sequence length="450" mass="52130">MAALDSLPVELVANIASYLAPQDVKSLSSASWFMRHAVVRVLFRTIVISSLEASARALEEFIHKYQDFVSKIQLHIYLQPNREQRPYQGPMPSVWGNSSSDILKRIVRGEILSNINSFVVEFDPGQFELDGRWGDSGWWGDSEHLGGIYVAEDGEDWNQTLQQEREFIWRAQYNESMRTISTNHNITSLKISNLLPKNTSAWETPEWESFLGRLQVLDISVFGSDHDACWHTMPGFIEFIESLPHFIMRHARNVRHLTLKASPDGLIGGSSSNHCIPLPLKEDHFLFLHSLTLKNVMIGPDLVQFLTSRADSLEQLELYDCMCDGPDWDYGPDRELDPVTWAGLWKAIRESNMRLLKVFVVQTRTPPLMWREDHSRDFDTSEDSMAAARIRKMLEEDNNLVLWRYARVDYKYGWVVDLSDDNVKYFEEGEDQREYVKLLKVLEERNRQRG</sequence>
<reference evidence="1" key="1">
    <citation type="submission" date="2021-04" db="EMBL/GenBank/DDBJ databases">
        <title>First draft genome resource for Brassicaceae pathogens Fusarium oxysporum f. sp. raphani and Fusarium oxysporum f. sp. rapae.</title>
        <authorList>
            <person name="Asai S."/>
        </authorList>
    </citation>
    <scope>NUCLEOTIDE SEQUENCE</scope>
    <source>
        <strain evidence="1">Tf1208</strain>
    </source>
</reference>
<proteinExistence type="predicted"/>
<evidence type="ECO:0008006" key="3">
    <source>
        <dbReference type="Google" id="ProtNLM"/>
    </source>
</evidence>
<dbReference type="CDD" id="cd09917">
    <property type="entry name" value="F-box_SF"/>
    <property type="match status" value="1"/>
</dbReference>
<organism evidence="1 2">
    <name type="scientific">Fusarium oxysporum f. sp. rapae</name>
    <dbReference type="NCBI Taxonomy" id="485398"/>
    <lineage>
        <taxon>Eukaryota</taxon>
        <taxon>Fungi</taxon>
        <taxon>Dikarya</taxon>
        <taxon>Ascomycota</taxon>
        <taxon>Pezizomycotina</taxon>
        <taxon>Sordariomycetes</taxon>
        <taxon>Hypocreomycetidae</taxon>
        <taxon>Hypocreales</taxon>
        <taxon>Nectriaceae</taxon>
        <taxon>Fusarium</taxon>
        <taxon>Fusarium oxysporum species complex</taxon>
    </lineage>
</organism>
<evidence type="ECO:0000313" key="1">
    <source>
        <dbReference type="EMBL" id="KAG7406066.1"/>
    </source>
</evidence>
<gene>
    <name evidence="1" type="ORF">Forpe1208_v013724</name>
</gene>
<evidence type="ECO:0000313" key="2">
    <source>
        <dbReference type="Proteomes" id="UP000694050"/>
    </source>
</evidence>
<accession>A0A8J5NIS0</accession>
<comment type="caution">
    <text evidence="1">The sequence shown here is derived from an EMBL/GenBank/DDBJ whole genome shotgun (WGS) entry which is preliminary data.</text>
</comment>
<dbReference type="Proteomes" id="UP000694050">
    <property type="component" value="Unassembled WGS sequence"/>
</dbReference>
<dbReference type="EMBL" id="JAELUQ010000011">
    <property type="protein sequence ID" value="KAG7406066.1"/>
    <property type="molecule type" value="Genomic_DNA"/>
</dbReference>
<protein>
    <recommendedName>
        <fullName evidence="3">F-box domain-containing protein</fullName>
    </recommendedName>
</protein>
<name>A0A8J5NIS0_FUSOX</name>